<reference evidence="3 4" key="1">
    <citation type="submission" date="2015-12" db="EMBL/GenBank/DDBJ databases">
        <title>Genome sequence of the marine Rhodobacteraceae strain O3.65, Candidatus Tritonibacter horizontis.</title>
        <authorList>
            <person name="Poehlein A."/>
            <person name="Giebel H.A."/>
            <person name="Voget S."/>
            <person name="Brinkhoff T."/>
        </authorList>
    </citation>
    <scope>NUCLEOTIDE SEQUENCE [LARGE SCALE GENOMIC DNA]</scope>
    <source>
        <strain evidence="3 4">O3.65</strain>
    </source>
</reference>
<dbReference type="SUPFAM" id="SSF51735">
    <property type="entry name" value="NAD(P)-binding Rossmann-fold domains"/>
    <property type="match status" value="1"/>
</dbReference>
<feature type="region of interest" description="Disordered" evidence="1">
    <location>
        <begin position="13"/>
        <end position="33"/>
    </location>
</feature>
<dbReference type="GO" id="GO:0003978">
    <property type="term" value="F:UDP-glucose 4-epimerase activity"/>
    <property type="evidence" value="ECO:0007669"/>
    <property type="project" value="UniProtKB-EC"/>
</dbReference>
<name>A0A132C376_9RHOB</name>
<keyword evidence="4" id="KW-1185">Reference proteome</keyword>
<protein>
    <submittedName>
        <fullName evidence="3">UDP-glucose 4-epimerase</fullName>
        <ecNumber evidence="3">5.1.3.2</ecNumber>
    </submittedName>
</protein>
<dbReference type="EC" id="5.1.3.2" evidence="3"/>
<dbReference type="Proteomes" id="UP000068382">
    <property type="component" value="Unassembled WGS sequence"/>
</dbReference>
<dbReference type="InterPro" id="IPR001509">
    <property type="entry name" value="Epimerase_deHydtase"/>
</dbReference>
<sequence>MILASSAAVYGAQPGSQATPLHEDLPLRPANPYGQAKAEMEGEARRLADALGVDLCLLRIGNVAGFDAILGGWRPGFRLDRFADGRSPRRSYIGPLMLADVIAALLALPDLPPVLNVAQPGPVEMAALLRAAGRDFATAAAPQTAIAEVALDVTRLTAFLAPKMSLPVADPRAMLAEIALLGTEKKEQDPS</sequence>
<evidence type="ECO:0000259" key="2">
    <source>
        <dbReference type="Pfam" id="PF01370"/>
    </source>
</evidence>
<dbReference type="AlphaFoldDB" id="A0A132C376"/>
<feature type="domain" description="NAD-dependent epimerase/dehydratase" evidence="2">
    <location>
        <begin position="2"/>
        <end position="65"/>
    </location>
</feature>
<dbReference type="Gene3D" id="3.40.50.720">
    <property type="entry name" value="NAD(P)-binding Rossmann-like Domain"/>
    <property type="match status" value="1"/>
</dbReference>
<proteinExistence type="predicted"/>
<gene>
    <name evidence="3" type="primary">galE_1</name>
    <name evidence="3" type="ORF">TRIHO_00530</name>
</gene>
<evidence type="ECO:0000313" key="4">
    <source>
        <dbReference type="Proteomes" id="UP000068382"/>
    </source>
</evidence>
<dbReference type="EMBL" id="LPUY01000007">
    <property type="protein sequence ID" value="KUP95053.1"/>
    <property type="molecule type" value="Genomic_DNA"/>
</dbReference>
<dbReference type="Pfam" id="PF01370">
    <property type="entry name" value="Epimerase"/>
    <property type="match status" value="1"/>
</dbReference>
<evidence type="ECO:0000256" key="1">
    <source>
        <dbReference type="SAM" id="MobiDB-lite"/>
    </source>
</evidence>
<accession>A0A132C376</accession>
<keyword evidence="3" id="KW-0413">Isomerase</keyword>
<evidence type="ECO:0000313" key="3">
    <source>
        <dbReference type="EMBL" id="KUP95053.1"/>
    </source>
</evidence>
<dbReference type="InterPro" id="IPR036291">
    <property type="entry name" value="NAD(P)-bd_dom_sf"/>
</dbReference>
<organism evidence="3 4">
    <name type="scientific">Tritonibacter horizontis</name>
    <dbReference type="NCBI Taxonomy" id="1768241"/>
    <lineage>
        <taxon>Bacteria</taxon>
        <taxon>Pseudomonadati</taxon>
        <taxon>Pseudomonadota</taxon>
        <taxon>Alphaproteobacteria</taxon>
        <taxon>Rhodobacterales</taxon>
        <taxon>Paracoccaceae</taxon>
        <taxon>Tritonibacter</taxon>
    </lineage>
</organism>
<comment type="caution">
    <text evidence="3">The sequence shown here is derived from an EMBL/GenBank/DDBJ whole genome shotgun (WGS) entry which is preliminary data.</text>
</comment>